<keyword evidence="2" id="KW-0560">Oxidoreductase</keyword>
<evidence type="ECO:0000313" key="2">
    <source>
        <dbReference type="EMBL" id="VFS69652.1"/>
    </source>
</evidence>
<evidence type="ECO:0000259" key="1">
    <source>
        <dbReference type="Pfam" id="PF25137"/>
    </source>
</evidence>
<dbReference type="EC" id="1.1.1.1" evidence="2"/>
<dbReference type="Proteomes" id="UP000345637">
    <property type="component" value="Unassembled WGS sequence"/>
</dbReference>
<dbReference type="GO" id="GO:0004022">
    <property type="term" value="F:alcohol dehydrogenase (NAD+) activity"/>
    <property type="evidence" value="ECO:0007669"/>
    <property type="project" value="UniProtKB-EC"/>
</dbReference>
<dbReference type="PANTHER" id="PTHR11496:SF102">
    <property type="entry name" value="ALCOHOL DEHYDROGENASE 4"/>
    <property type="match status" value="1"/>
</dbReference>
<dbReference type="EMBL" id="CAADJE010000024">
    <property type="protein sequence ID" value="VFS69652.1"/>
    <property type="molecule type" value="Genomic_DNA"/>
</dbReference>
<protein>
    <submittedName>
        <fullName evidence="2">Alcohol dehydrogenase 2</fullName>
        <ecNumber evidence="2">1.1.1.1</ecNumber>
    </submittedName>
</protein>
<accession>A0A485BBL7</accession>
<proteinExistence type="predicted"/>
<evidence type="ECO:0000313" key="3">
    <source>
        <dbReference type="Proteomes" id="UP000345637"/>
    </source>
</evidence>
<feature type="domain" description="Fe-containing alcohol dehydrogenase-like C-terminal" evidence="1">
    <location>
        <begin position="1"/>
        <end position="140"/>
    </location>
</feature>
<organism evidence="2 3">
    <name type="scientific">Raoultella planticola</name>
    <name type="common">Klebsiella planticola</name>
    <dbReference type="NCBI Taxonomy" id="575"/>
    <lineage>
        <taxon>Bacteria</taxon>
        <taxon>Pseudomonadati</taxon>
        <taxon>Pseudomonadota</taxon>
        <taxon>Gammaproteobacteria</taxon>
        <taxon>Enterobacterales</taxon>
        <taxon>Enterobacteriaceae</taxon>
        <taxon>Klebsiella/Raoultella group</taxon>
        <taxon>Raoultella</taxon>
    </lineage>
</organism>
<dbReference type="PANTHER" id="PTHR11496">
    <property type="entry name" value="ALCOHOL DEHYDROGENASE"/>
    <property type="match status" value="1"/>
</dbReference>
<dbReference type="Pfam" id="PF25137">
    <property type="entry name" value="ADH_Fe_C"/>
    <property type="match status" value="1"/>
</dbReference>
<name>A0A485BBL7_RAOPL</name>
<reference evidence="2 3" key="1">
    <citation type="submission" date="2019-03" db="EMBL/GenBank/DDBJ databases">
        <authorList>
            <consortium name="Pathogen Informatics"/>
        </authorList>
    </citation>
    <scope>NUCLEOTIDE SEQUENCE [LARGE SCALE GENOMIC DNA]</scope>
    <source>
        <strain evidence="2 3">NCTC12998</strain>
    </source>
</reference>
<sequence>MAWVSLCGGLALANAGLGVIHGLAGPLGGLSHASHGALCGSLLPYGLALNESQVSNRAIRERFDEVRQWLADGLDVEPETAWDSLREWSRGAGLGNLRELGVPHEALEPAALAASSSSSMKANPVQLDSEQLLEMLEAAWE</sequence>
<dbReference type="InterPro" id="IPR056798">
    <property type="entry name" value="ADH_Fe_C"/>
</dbReference>
<gene>
    <name evidence="2" type="primary">adhB_2</name>
    <name evidence="2" type="ORF">NCTC12998_03598</name>
</gene>
<dbReference type="AlphaFoldDB" id="A0A485BBL7"/>
<dbReference type="SUPFAM" id="SSF56796">
    <property type="entry name" value="Dehydroquinate synthase-like"/>
    <property type="match status" value="1"/>
</dbReference>
<dbReference type="Gene3D" id="1.20.1090.10">
    <property type="entry name" value="Dehydroquinate synthase-like - alpha domain"/>
    <property type="match status" value="1"/>
</dbReference>
<dbReference type="InterPro" id="IPR039697">
    <property type="entry name" value="Alcohol_dehydrogenase_Fe"/>
</dbReference>